<accession>A0A0M3JLF7</accession>
<reference evidence="1" key="1">
    <citation type="submission" date="2017-02" db="UniProtKB">
        <authorList>
            <consortium name="WormBaseParasite"/>
        </authorList>
    </citation>
    <scope>IDENTIFICATION</scope>
</reference>
<protein>
    <submittedName>
        <fullName evidence="1">Replication protein</fullName>
    </submittedName>
</protein>
<evidence type="ECO:0000313" key="1">
    <source>
        <dbReference type="WBParaSite" id="ASIM_0000848801-mRNA-1"/>
    </source>
</evidence>
<proteinExistence type="predicted"/>
<organism evidence="1">
    <name type="scientific">Anisakis simplex</name>
    <name type="common">Herring worm</name>
    <dbReference type="NCBI Taxonomy" id="6269"/>
    <lineage>
        <taxon>Eukaryota</taxon>
        <taxon>Metazoa</taxon>
        <taxon>Ecdysozoa</taxon>
        <taxon>Nematoda</taxon>
        <taxon>Chromadorea</taxon>
        <taxon>Rhabditida</taxon>
        <taxon>Spirurina</taxon>
        <taxon>Ascaridomorpha</taxon>
        <taxon>Ascaridoidea</taxon>
        <taxon>Anisakidae</taxon>
        <taxon>Anisakis</taxon>
        <taxon>Anisakis simplex complex</taxon>
    </lineage>
</organism>
<dbReference type="WBParaSite" id="ASIM_0000848801-mRNA-1">
    <property type="protein sequence ID" value="ASIM_0000848801-mRNA-1"/>
    <property type="gene ID" value="ASIM_0000848801"/>
</dbReference>
<sequence length="118" mass="13615">LDFCFQFPSRQIFEAYSKPVVDSSTEKPIWSTVNENDLEGFVWQYLGWDRARLEKQTQGALQKWNEYMGRGVGGKGVAYQTHITSFAHRLQKSEDDQRLKPTARVAKALQRLAYAKSL</sequence>
<name>A0A0M3JLF7_ANISI</name>
<dbReference type="AlphaFoldDB" id="A0A0M3JLF7"/>